<dbReference type="Proteomes" id="UP000249218">
    <property type="component" value="Unassembled WGS sequence"/>
</dbReference>
<dbReference type="EMBL" id="KZ149921">
    <property type="protein sequence ID" value="PZC77730.1"/>
    <property type="molecule type" value="Genomic_DNA"/>
</dbReference>
<dbReference type="AlphaFoldDB" id="A0A2W1BY33"/>
<accession>A0A2W1BY33</accession>
<sequence>MLRACSKELPRPWYIKGLRRNMVLVEYGFNTQLNIKSSPNFLSSRHSLRVAAQKPLFWVSASDGGDCMAACMPA</sequence>
<protein>
    <submittedName>
        <fullName evidence="1">Uncharacterized protein</fullName>
    </submittedName>
</protein>
<name>A0A2W1BY33_HELAM</name>
<reference evidence="1 2" key="1">
    <citation type="journal article" date="2017" name="BMC Biol.">
        <title>Genomic innovations, transcriptional plasticity and gene loss underlying the evolution and divergence of two highly polyphagous and invasive Helicoverpa pest species.</title>
        <authorList>
            <person name="Pearce S.L."/>
            <person name="Clarke D.F."/>
            <person name="East P.D."/>
            <person name="Elfekih S."/>
            <person name="Gordon K.H."/>
            <person name="Jermiin L.S."/>
            <person name="McGaughran A."/>
            <person name="Oakeshott J.G."/>
            <person name="Papanikolaou A."/>
            <person name="Perera O.P."/>
            <person name="Rane R.V."/>
            <person name="Richards S."/>
            <person name="Tay W.T."/>
            <person name="Walsh T.K."/>
            <person name="Anderson A."/>
            <person name="Anderson C.J."/>
            <person name="Asgari S."/>
            <person name="Board P.G."/>
            <person name="Bretschneider A."/>
            <person name="Campbell P.M."/>
            <person name="Chertemps T."/>
            <person name="Christeller J.T."/>
            <person name="Coppin C.W."/>
            <person name="Downes S.J."/>
            <person name="Duan G."/>
            <person name="Farnsworth C.A."/>
            <person name="Good R.T."/>
            <person name="Han L.B."/>
            <person name="Han Y.C."/>
            <person name="Hatje K."/>
            <person name="Horne I."/>
            <person name="Huang Y.P."/>
            <person name="Hughes D.S."/>
            <person name="Jacquin-Joly E."/>
            <person name="James W."/>
            <person name="Jhangiani S."/>
            <person name="Kollmar M."/>
            <person name="Kuwar S.S."/>
            <person name="Li S."/>
            <person name="Liu N.Y."/>
            <person name="Maibeche M.T."/>
            <person name="Miller J.R."/>
            <person name="Montagne N."/>
            <person name="Perry T."/>
            <person name="Qu J."/>
            <person name="Song S.V."/>
            <person name="Sutton G.G."/>
            <person name="Vogel H."/>
            <person name="Walenz B.P."/>
            <person name="Xu W."/>
            <person name="Zhang H.J."/>
            <person name="Zou Z."/>
            <person name="Batterham P."/>
            <person name="Edwards O.R."/>
            <person name="Feyereisen R."/>
            <person name="Gibbs R.A."/>
            <person name="Heckel D.G."/>
            <person name="McGrath A."/>
            <person name="Robin C."/>
            <person name="Scherer S.E."/>
            <person name="Worley K.C."/>
            <person name="Wu Y.D."/>
        </authorList>
    </citation>
    <scope>NUCLEOTIDE SEQUENCE [LARGE SCALE GENOMIC DNA]</scope>
    <source>
        <strain evidence="1">Harm_GR_Male_#8</strain>
        <tissue evidence="1">Whole organism</tissue>
    </source>
</reference>
<evidence type="ECO:0000313" key="1">
    <source>
        <dbReference type="EMBL" id="PZC77730.1"/>
    </source>
</evidence>
<evidence type="ECO:0000313" key="2">
    <source>
        <dbReference type="Proteomes" id="UP000249218"/>
    </source>
</evidence>
<keyword evidence="2" id="KW-1185">Reference proteome</keyword>
<organism evidence="1 2">
    <name type="scientific">Helicoverpa armigera</name>
    <name type="common">Cotton bollworm</name>
    <name type="synonym">Heliothis armigera</name>
    <dbReference type="NCBI Taxonomy" id="29058"/>
    <lineage>
        <taxon>Eukaryota</taxon>
        <taxon>Metazoa</taxon>
        <taxon>Ecdysozoa</taxon>
        <taxon>Arthropoda</taxon>
        <taxon>Hexapoda</taxon>
        <taxon>Insecta</taxon>
        <taxon>Pterygota</taxon>
        <taxon>Neoptera</taxon>
        <taxon>Endopterygota</taxon>
        <taxon>Lepidoptera</taxon>
        <taxon>Glossata</taxon>
        <taxon>Ditrysia</taxon>
        <taxon>Noctuoidea</taxon>
        <taxon>Noctuidae</taxon>
        <taxon>Heliothinae</taxon>
        <taxon>Helicoverpa</taxon>
    </lineage>
</organism>
<gene>
    <name evidence="1" type="primary">HaOG203030</name>
    <name evidence="1" type="ORF">B5X24_HaOG203030</name>
</gene>
<proteinExistence type="predicted"/>